<dbReference type="InterPro" id="IPR007699">
    <property type="entry name" value="SGS_dom"/>
</dbReference>
<gene>
    <name evidence="3" type="primary">Sugt1</name>
</gene>
<dbReference type="Gene3D" id="2.60.40.790">
    <property type="match status" value="1"/>
</dbReference>
<reference evidence="3" key="1">
    <citation type="submission" date="2020-04" db="EMBL/GenBank/DDBJ databases">
        <authorList>
            <person name="Neveu A P."/>
        </authorList>
    </citation>
    <scope>NUCLEOTIDE SEQUENCE</scope>
    <source>
        <tissue evidence="3">Whole embryo</tissue>
    </source>
</reference>
<feature type="domain" description="SGS" evidence="1">
    <location>
        <begin position="133"/>
        <end position="224"/>
    </location>
</feature>
<dbReference type="FunFam" id="2.60.40.790:FF:000012">
    <property type="entry name" value="SGT1 homolog, MIS12 kinetochore complex assembly cochaperone"/>
    <property type="match status" value="1"/>
</dbReference>
<dbReference type="GO" id="GO:0005737">
    <property type="term" value="C:cytoplasm"/>
    <property type="evidence" value="ECO:0007669"/>
    <property type="project" value="UniProtKB-ARBA"/>
</dbReference>
<dbReference type="PANTHER" id="PTHR45862">
    <property type="entry name" value="PROTEIN SGT1 HOMOLOG"/>
    <property type="match status" value="1"/>
</dbReference>
<dbReference type="Pfam" id="PF04969">
    <property type="entry name" value="CS"/>
    <property type="match status" value="1"/>
</dbReference>
<sequence length="224" mass="25476">MESDVGISENTSHHSEAVIKPKFDWYQTDSHVTISVMVKNLKKEDMDIQIKENTLIVNIHPTPTNEQAYCLSLNLSHAIVPERCSTKILSTKVEIKLAKAEDIRWMALEGDTDIILPAKISVEPSPVNPEVNKYPSSAHYTRDWDKLVQEIKEEEKNEKPEGEAALNQLFQQIYKDGSDETRKAMNKSFVESGGTVLSTNWQDIGKEKVEVKPPDGMEFKQYEK</sequence>
<dbReference type="SUPFAM" id="SSF49764">
    <property type="entry name" value="HSP20-like chaperones"/>
    <property type="match status" value="1"/>
</dbReference>
<evidence type="ECO:0000259" key="2">
    <source>
        <dbReference type="PROSITE" id="PS51203"/>
    </source>
</evidence>
<dbReference type="EMBL" id="LR790833">
    <property type="protein sequence ID" value="CAB3266695.1"/>
    <property type="molecule type" value="mRNA"/>
</dbReference>
<dbReference type="InterPro" id="IPR008978">
    <property type="entry name" value="HSP20-like_chaperone"/>
</dbReference>
<dbReference type="Pfam" id="PF05002">
    <property type="entry name" value="SGS"/>
    <property type="match status" value="1"/>
</dbReference>
<dbReference type="InterPro" id="IPR007052">
    <property type="entry name" value="CS_dom"/>
</dbReference>
<name>A0A6F9DUZ2_9ASCI</name>
<dbReference type="GO" id="GO:0051087">
    <property type="term" value="F:protein-folding chaperone binding"/>
    <property type="evidence" value="ECO:0007669"/>
    <property type="project" value="InterPro"/>
</dbReference>
<protein>
    <submittedName>
        <fullName evidence="3">Suppressor of G2 allele of SKP1 homolog</fullName>
    </submittedName>
</protein>
<accession>A0A6F9DUZ2</accession>
<evidence type="ECO:0000259" key="1">
    <source>
        <dbReference type="PROSITE" id="PS51048"/>
    </source>
</evidence>
<organism evidence="3">
    <name type="scientific">Phallusia mammillata</name>
    <dbReference type="NCBI Taxonomy" id="59560"/>
    <lineage>
        <taxon>Eukaryota</taxon>
        <taxon>Metazoa</taxon>
        <taxon>Chordata</taxon>
        <taxon>Tunicata</taxon>
        <taxon>Ascidiacea</taxon>
        <taxon>Phlebobranchia</taxon>
        <taxon>Ascidiidae</taxon>
        <taxon>Phallusia</taxon>
    </lineage>
</organism>
<dbReference type="PROSITE" id="PS51203">
    <property type="entry name" value="CS"/>
    <property type="match status" value="1"/>
</dbReference>
<feature type="domain" description="CS" evidence="2">
    <location>
        <begin position="18"/>
        <end position="109"/>
    </location>
</feature>
<dbReference type="InterPro" id="IPR044563">
    <property type="entry name" value="Sgt1-like"/>
</dbReference>
<evidence type="ECO:0000313" key="3">
    <source>
        <dbReference type="EMBL" id="CAB3266695.1"/>
    </source>
</evidence>
<dbReference type="PROSITE" id="PS51048">
    <property type="entry name" value="SGS"/>
    <property type="match status" value="1"/>
</dbReference>
<dbReference type="AlphaFoldDB" id="A0A6F9DUZ2"/>
<proteinExistence type="evidence at transcript level"/>